<dbReference type="EMBL" id="KN840730">
    <property type="protein sequence ID" value="KIP01842.1"/>
    <property type="molecule type" value="Genomic_DNA"/>
</dbReference>
<protein>
    <submittedName>
        <fullName evidence="2">Uncharacterized protein</fullName>
    </submittedName>
</protein>
<dbReference type="OrthoDB" id="2505473at2759"/>
<feature type="compositionally biased region" description="Basic and acidic residues" evidence="1">
    <location>
        <begin position="39"/>
        <end position="49"/>
    </location>
</feature>
<sequence>MDSPDSSTPSSSRGRGRGKSRGGLGKYLRARGRGRGRGRPAEFGKRLVLEDEQEAELEEEEAKELEKKYARRQLGTNADRYAELEPELDSDGEPIVEPEVDLTSFLEKQRQLPPQLQSSAPPPPEDDDEIDQSVAALNLDGKNRAENDKKGKTKQIEWDDTLEELSREKAAADATRELKSRFKVQSTRPSFRAPVKHGREKVEKSYIEAPALPSDTPAPPKSEKEGLEDFLDDLLG</sequence>
<feature type="compositionally biased region" description="Basic and acidic residues" evidence="1">
    <location>
        <begin position="141"/>
        <end position="157"/>
    </location>
</feature>
<evidence type="ECO:0000313" key="3">
    <source>
        <dbReference type="Proteomes" id="UP000053257"/>
    </source>
</evidence>
<dbReference type="Proteomes" id="UP000053257">
    <property type="component" value="Unassembled WGS sequence"/>
</dbReference>
<proteinExistence type="predicted"/>
<evidence type="ECO:0000313" key="2">
    <source>
        <dbReference type="EMBL" id="KIP01842.1"/>
    </source>
</evidence>
<feature type="compositionally biased region" description="Acidic residues" evidence="1">
    <location>
        <begin position="50"/>
        <end position="63"/>
    </location>
</feature>
<organism evidence="2 3">
    <name type="scientific">Phlebiopsis gigantea (strain 11061_1 CR5-6)</name>
    <name type="common">White-rot fungus</name>
    <name type="synonym">Peniophora gigantea</name>
    <dbReference type="NCBI Taxonomy" id="745531"/>
    <lineage>
        <taxon>Eukaryota</taxon>
        <taxon>Fungi</taxon>
        <taxon>Dikarya</taxon>
        <taxon>Basidiomycota</taxon>
        <taxon>Agaricomycotina</taxon>
        <taxon>Agaricomycetes</taxon>
        <taxon>Polyporales</taxon>
        <taxon>Phanerochaetaceae</taxon>
        <taxon>Phlebiopsis</taxon>
    </lineage>
</organism>
<evidence type="ECO:0000256" key="1">
    <source>
        <dbReference type="SAM" id="MobiDB-lite"/>
    </source>
</evidence>
<dbReference type="HOGENOM" id="CLU_102303_0_0_1"/>
<name>A0A0C3RZH2_PHLG1</name>
<feature type="compositionally biased region" description="Basic residues" evidence="1">
    <location>
        <begin position="28"/>
        <end position="38"/>
    </location>
</feature>
<reference evidence="2 3" key="1">
    <citation type="journal article" date="2014" name="PLoS Genet.">
        <title>Analysis of the Phlebiopsis gigantea genome, transcriptome and secretome provides insight into its pioneer colonization strategies of wood.</title>
        <authorList>
            <person name="Hori C."/>
            <person name="Ishida T."/>
            <person name="Igarashi K."/>
            <person name="Samejima M."/>
            <person name="Suzuki H."/>
            <person name="Master E."/>
            <person name="Ferreira P."/>
            <person name="Ruiz-Duenas F.J."/>
            <person name="Held B."/>
            <person name="Canessa P."/>
            <person name="Larrondo L.F."/>
            <person name="Schmoll M."/>
            <person name="Druzhinina I.S."/>
            <person name="Kubicek C.P."/>
            <person name="Gaskell J.A."/>
            <person name="Kersten P."/>
            <person name="St John F."/>
            <person name="Glasner J."/>
            <person name="Sabat G."/>
            <person name="Splinter BonDurant S."/>
            <person name="Syed K."/>
            <person name="Yadav J."/>
            <person name="Mgbeahuruike A.C."/>
            <person name="Kovalchuk A."/>
            <person name="Asiegbu F.O."/>
            <person name="Lackner G."/>
            <person name="Hoffmeister D."/>
            <person name="Rencoret J."/>
            <person name="Gutierrez A."/>
            <person name="Sun H."/>
            <person name="Lindquist E."/>
            <person name="Barry K."/>
            <person name="Riley R."/>
            <person name="Grigoriev I.V."/>
            <person name="Henrissat B."/>
            <person name="Kues U."/>
            <person name="Berka R.M."/>
            <person name="Martinez A.T."/>
            <person name="Covert S.F."/>
            <person name="Blanchette R.A."/>
            <person name="Cullen D."/>
        </authorList>
    </citation>
    <scope>NUCLEOTIDE SEQUENCE [LARGE SCALE GENOMIC DNA]</scope>
    <source>
        <strain evidence="2 3">11061_1 CR5-6</strain>
    </source>
</reference>
<keyword evidence="3" id="KW-1185">Reference proteome</keyword>
<feature type="region of interest" description="Disordered" evidence="1">
    <location>
        <begin position="180"/>
        <end position="236"/>
    </location>
</feature>
<feature type="region of interest" description="Disordered" evidence="1">
    <location>
        <begin position="1"/>
        <end position="158"/>
    </location>
</feature>
<accession>A0A0C3RZH2</accession>
<gene>
    <name evidence="2" type="ORF">PHLGIDRAFT_122994</name>
</gene>
<dbReference type="AlphaFoldDB" id="A0A0C3RZH2"/>
<feature type="compositionally biased region" description="Acidic residues" evidence="1">
    <location>
        <begin position="84"/>
        <end position="100"/>
    </location>
</feature>
<feature type="compositionally biased region" description="Low complexity" evidence="1">
    <location>
        <begin position="1"/>
        <end position="13"/>
    </location>
</feature>